<dbReference type="PANTHER" id="PTHR43130">
    <property type="entry name" value="ARAC-FAMILY TRANSCRIPTIONAL REGULATOR"/>
    <property type="match status" value="1"/>
</dbReference>
<reference evidence="3 4" key="1">
    <citation type="submission" date="2021-08" db="EMBL/GenBank/DDBJ databases">
        <title>Complete genome sequence of Leptospira kobayashii strain E30.</title>
        <authorList>
            <person name="Nakao R."/>
            <person name="Nakamura S."/>
            <person name="Masuzawa T."/>
            <person name="Koizumi N."/>
        </authorList>
    </citation>
    <scope>NUCLEOTIDE SEQUENCE [LARGE SCALE GENOMIC DNA]</scope>
    <source>
        <strain evidence="3 4">E30</strain>
    </source>
</reference>
<dbReference type="SUPFAM" id="SSF52317">
    <property type="entry name" value="Class I glutamine amidotransferase-like"/>
    <property type="match status" value="1"/>
</dbReference>
<evidence type="ECO:0000259" key="2">
    <source>
        <dbReference type="Pfam" id="PF01965"/>
    </source>
</evidence>
<dbReference type="InterPro" id="IPR029062">
    <property type="entry name" value="Class_I_gatase-like"/>
</dbReference>
<dbReference type="EMBL" id="AP025028">
    <property type="protein sequence ID" value="BDA78269.1"/>
    <property type="molecule type" value="Genomic_DNA"/>
</dbReference>
<protein>
    <recommendedName>
        <fullName evidence="2">DJ-1/PfpI domain-containing protein</fullName>
    </recommendedName>
</protein>
<dbReference type="InterPro" id="IPR052158">
    <property type="entry name" value="INH-QAR"/>
</dbReference>
<accession>A0ABM7UI19</accession>
<proteinExistence type="predicted"/>
<organism evidence="3 4">
    <name type="scientific">Leptospira kobayashii</name>
    <dbReference type="NCBI Taxonomy" id="1917830"/>
    <lineage>
        <taxon>Bacteria</taxon>
        <taxon>Pseudomonadati</taxon>
        <taxon>Spirochaetota</taxon>
        <taxon>Spirochaetia</taxon>
        <taxon>Leptospirales</taxon>
        <taxon>Leptospiraceae</taxon>
        <taxon>Leptospira</taxon>
    </lineage>
</organism>
<keyword evidence="1" id="KW-0732">Signal</keyword>
<evidence type="ECO:0000313" key="4">
    <source>
        <dbReference type="Proteomes" id="UP000245263"/>
    </source>
</evidence>
<gene>
    <name evidence="3" type="ORF">LPTSP3_g11990</name>
</gene>
<feature type="chain" id="PRO_5046136679" description="DJ-1/PfpI domain-containing protein" evidence="1">
    <location>
        <begin position="28"/>
        <end position="373"/>
    </location>
</feature>
<dbReference type="RefSeq" id="WP_109018709.1">
    <property type="nucleotide sequence ID" value="NZ_AP025028.1"/>
</dbReference>
<evidence type="ECO:0000313" key="3">
    <source>
        <dbReference type="EMBL" id="BDA78269.1"/>
    </source>
</evidence>
<dbReference type="PANTHER" id="PTHR43130:SF3">
    <property type="entry name" value="HTH-TYPE TRANSCRIPTIONAL REGULATOR RV1931C"/>
    <property type="match status" value="1"/>
</dbReference>
<dbReference type="InterPro" id="IPR002818">
    <property type="entry name" value="DJ-1/PfpI"/>
</dbReference>
<dbReference type="Proteomes" id="UP000245263">
    <property type="component" value="Chromosome 1"/>
</dbReference>
<keyword evidence="4" id="KW-1185">Reference proteome</keyword>
<name>A0ABM7UI19_9LEPT</name>
<feature type="signal peptide" evidence="1">
    <location>
        <begin position="1"/>
        <end position="27"/>
    </location>
</feature>
<feature type="domain" description="DJ-1/PfpI" evidence="2">
    <location>
        <begin position="59"/>
        <end position="208"/>
    </location>
</feature>
<sequence length="373" mass="42299">MSFKFCFTSRWFRVFPFALLLFAYDCAQLQSFGKVDIMDVSILSQKSYKMNHDSSKRTVVILADSEGTEITDLLVPFSVLKQSGFNVYILSNKKSPVTLWKGLVVLPHFSVTEFPHQYDAVVVPYLTHTEDEDLISFLSKSDKRILSVCEGARLVANTEKFNGRKMTTHATSISELETIYPRIKWQRGKKYEKDGDLISTAGVASSIEGSLFLVRELAGEAALQTAMKNINYPFATLRKDYPGEPLSFSDKWGIAKKVLFDNDPKIAIEIHPDIDEMHLALTLDAWARTFPSKIEAVANGFVKSKNGLFLSGAQNYLDHDLRICPGECDEKNFTKRTLRVSGKKAFTMDANLELIEKEYGERFSKTVRRMIDY</sequence>
<dbReference type="Pfam" id="PF01965">
    <property type="entry name" value="DJ-1_PfpI"/>
    <property type="match status" value="1"/>
</dbReference>
<evidence type="ECO:0000256" key="1">
    <source>
        <dbReference type="SAM" id="SignalP"/>
    </source>
</evidence>
<dbReference type="Gene3D" id="3.40.50.880">
    <property type="match status" value="1"/>
</dbReference>